<evidence type="ECO:0000256" key="4">
    <source>
        <dbReference type="ARBA" id="ARBA00022989"/>
    </source>
</evidence>
<dbReference type="Proteomes" id="UP001168167">
    <property type="component" value="Unassembled WGS sequence"/>
</dbReference>
<evidence type="ECO:0000313" key="8">
    <source>
        <dbReference type="Proteomes" id="UP001168167"/>
    </source>
</evidence>
<evidence type="ECO:0000256" key="1">
    <source>
        <dbReference type="ARBA" id="ARBA00004141"/>
    </source>
</evidence>
<feature type="transmembrane region" description="Helical" evidence="6">
    <location>
        <begin position="110"/>
        <end position="130"/>
    </location>
</feature>
<comment type="caution">
    <text evidence="7">The sequence shown here is derived from an EMBL/GenBank/DDBJ whole genome shotgun (WGS) entry which is preliminary data.</text>
</comment>
<gene>
    <name evidence="7" type="ORF">NQX30_02590</name>
</gene>
<keyword evidence="5 6" id="KW-0472">Membrane</keyword>
<feature type="transmembrane region" description="Helical" evidence="6">
    <location>
        <begin position="44"/>
        <end position="64"/>
    </location>
</feature>
<evidence type="ECO:0000256" key="2">
    <source>
        <dbReference type="ARBA" id="ARBA00007511"/>
    </source>
</evidence>
<proteinExistence type="inferred from homology"/>
<dbReference type="InterPro" id="IPR005496">
    <property type="entry name" value="Integral_membrane_TerC"/>
</dbReference>
<comment type="similarity">
    <text evidence="2">Belongs to the TerC family.</text>
</comment>
<accession>A0ABT7QKV1</accession>
<evidence type="ECO:0000256" key="5">
    <source>
        <dbReference type="ARBA" id="ARBA00023136"/>
    </source>
</evidence>
<dbReference type="PANTHER" id="PTHR30238:SF4">
    <property type="entry name" value="SLL1022 PROTEIN"/>
    <property type="match status" value="1"/>
</dbReference>
<comment type="subcellular location">
    <subcellularLocation>
        <location evidence="1">Membrane</location>
        <topology evidence="1">Multi-pass membrane protein</topology>
    </subcellularLocation>
</comment>
<feature type="transmembrane region" description="Helical" evidence="6">
    <location>
        <begin position="194"/>
        <end position="217"/>
    </location>
</feature>
<evidence type="ECO:0000256" key="3">
    <source>
        <dbReference type="ARBA" id="ARBA00022692"/>
    </source>
</evidence>
<feature type="transmembrane region" description="Helical" evidence="6">
    <location>
        <begin position="12"/>
        <end position="32"/>
    </location>
</feature>
<evidence type="ECO:0000256" key="6">
    <source>
        <dbReference type="SAM" id="Phobius"/>
    </source>
</evidence>
<evidence type="ECO:0000313" key="7">
    <source>
        <dbReference type="EMBL" id="MDM5147262.1"/>
    </source>
</evidence>
<feature type="transmembrane region" description="Helical" evidence="6">
    <location>
        <begin position="136"/>
        <end position="156"/>
    </location>
</feature>
<reference evidence="7" key="1">
    <citation type="submission" date="2022-08" db="EMBL/GenBank/DDBJ databases">
        <authorList>
            <person name="Dzunkova M."/>
            <person name="La Clair J."/>
            <person name="Tyml T."/>
            <person name="Doud D."/>
            <person name="Schulz F."/>
            <person name="Piquer S."/>
            <person name="Porcel Sanchis D."/>
            <person name="Osborn A."/>
            <person name="Robinson D."/>
            <person name="Louie K.B."/>
            <person name="Bowen B.P."/>
            <person name="Bowers R."/>
            <person name="Lee J."/>
            <person name="Arnau Llombart V."/>
            <person name="Diaz Villanueva W."/>
            <person name="Gosliner T."/>
            <person name="Northen T."/>
            <person name="Cheng J.-F."/>
            <person name="Burkart M.D."/>
            <person name="Woyke T."/>
        </authorList>
    </citation>
    <scope>NUCLEOTIDE SEQUENCE</scope>
    <source>
        <strain evidence="7">Df01</strain>
    </source>
</reference>
<dbReference type="PANTHER" id="PTHR30238">
    <property type="entry name" value="MEMBRANE BOUND PREDICTED REDOX MODULATOR"/>
    <property type="match status" value="1"/>
</dbReference>
<dbReference type="EMBL" id="JANQAO010000001">
    <property type="protein sequence ID" value="MDM5147262.1"/>
    <property type="molecule type" value="Genomic_DNA"/>
</dbReference>
<dbReference type="NCBIfam" id="TIGR03717">
    <property type="entry name" value="R_switched_YjbE"/>
    <property type="match status" value="1"/>
</dbReference>
<organism evidence="7 8">
    <name type="scientific">Candidatus Doriopsillibacter californiensis</name>
    <dbReference type="NCBI Taxonomy" id="2970740"/>
    <lineage>
        <taxon>Bacteria</taxon>
        <taxon>Pseudomonadati</taxon>
        <taxon>Pseudomonadota</taxon>
        <taxon>Gammaproteobacteria</taxon>
        <taxon>Candidatus Tethybacterales</taxon>
        <taxon>Candidatus Persebacteraceae</taxon>
        <taxon>Candidatus Doriopsillibacter</taxon>
    </lineage>
</organism>
<dbReference type="Pfam" id="PF03741">
    <property type="entry name" value="TerC"/>
    <property type="match status" value="1"/>
</dbReference>
<feature type="transmembrane region" description="Helical" evidence="6">
    <location>
        <begin position="163"/>
        <end position="182"/>
    </location>
</feature>
<keyword evidence="4 6" id="KW-1133">Transmembrane helix</keyword>
<reference evidence="7" key="2">
    <citation type="journal article" date="2023" name="Microbiome">
        <title>Synthase-selected sorting approach identifies a beta-lactone synthase in a nudibranch symbiotic bacterium.</title>
        <authorList>
            <person name="Dzunkova M."/>
            <person name="La Clair J.J."/>
            <person name="Tyml T."/>
            <person name="Doud D."/>
            <person name="Schulz F."/>
            <person name="Piquer-Esteban S."/>
            <person name="Porcel Sanchis D."/>
            <person name="Osborn A."/>
            <person name="Robinson D."/>
            <person name="Louie K.B."/>
            <person name="Bowen B.P."/>
            <person name="Bowers R.M."/>
            <person name="Lee J."/>
            <person name="Arnau V."/>
            <person name="Diaz-Villanueva W."/>
            <person name="Stepanauskas R."/>
            <person name="Gosliner T."/>
            <person name="Date S.V."/>
            <person name="Northen T.R."/>
            <person name="Cheng J.F."/>
            <person name="Burkart M.D."/>
            <person name="Woyke T."/>
        </authorList>
    </citation>
    <scope>NUCLEOTIDE SEQUENCE</scope>
    <source>
        <strain evidence="7">Df01</strain>
    </source>
</reference>
<keyword evidence="8" id="KW-1185">Reference proteome</keyword>
<keyword evidence="3 6" id="KW-0812">Transmembrane</keyword>
<dbReference type="InterPro" id="IPR022301">
    <property type="entry name" value="Integral_membrane_YjbE"/>
</dbReference>
<sequence>MEFSPEWVASLFAIIMIDLLLAGDNAVVIALAARRLPKHLQKRAVYAGTAGAIIIRVALVFFALKLLATPGLSLGGGLLLYWVAWRLLAKNDSDDNSTSAADTFWLAMRTIIIADTVMSLDNILAIAGASRGDLGLVIFGFLLSIPIMVGGSVLILRWMEKAPWLTTVGCGLLALIAGRMVLDDHWVRAYIELQALWEWLAIGLSAVIFTSATAYAAKRSSSPSSPS</sequence>
<name>A0ABT7QKV1_9GAMM</name>
<protein>
    <submittedName>
        <fullName evidence="7">TerC family protein</fullName>
    </submittedName>
</protein>